<keyword evidence="5" id="KW-1185">Reference proteome</keyword>
<dbReference type="GO" id="GO:0009228">
    <property type="term" value="P:thiamine biosynthetic process"/>
    <property type="evidence" value="ECO:0007669"/>
    <property type="project" value="UniProtKB-KW"/>
</dbReference>
<dbReference type="GO" id="GO:0004789">
    <property type="term" value="F:thiamine-phosphate diphosphorylase activity"/>
    <property type="evidence" value="ECO:0007669"/>
    <property type="project" value="TreeGrafter"/>
</dbReference>
<dbReference type="Proteomes" id="UP000440978">
    <property type="component" value="Unassembled WGS sequence"/>
</dbReference>
<dbReference type="CDD" id="cd00564">
    <property type="entry name" value="TMP_TenI"/>
    <property type="match status" value="1"/>
</dbReference>
<dbReference type="InterPro" id="IPR013785">
    <property type="entry name" value="Aldolase_TIM"/>
</dbReference>
<dbReference type="Gene3D" id="3.20.20.70">
    <property type="entry name" value="Aldolase class I"/>
    <property type="match status" value="1"/>
</dbReference>
<evidence type="ECO:0000313" key="5">
    <source>
        <dbReference type="Proteomes" id="UP000440978"/>
    </source>
</evidence>
<dbReference type="PANTHER" id="PTHR20857:SF22">
    <property type="entry name" value="THIAZOLE TAUTOMERASE"/>
    <property type="match status" value="1"/>
</dbReference>
<evidence type="ECO:0000313" key="4">
    <source>
        <dbReference type="EMBL" id="MTT30637.1"/>
    </source>
</evidence>
<feature type="domain" description="Thiamine phosphate synthase/TenI" evidence="3">
    <location>
        <begin position="33"/>
        <end position="185"/>
    </location>
</feature>
<comment type="pathway">
    <text evidence="1">Cofactor biosynthesis; thiamine diphosphate biosynthesis.</text>
</comment>
<dbReference type="EMBL" id="WNHB01000002">
    <property type="protein sequence ID" value="MTT30637.1"/>
    <property type="molecule type" value="Genomic_DNA"/>
</dbReference>
<dbReference type="Pfam" id="PF02581">
    <property type="entry name" value="TMP-TENI"/>
    <property type="match status" value="1"/>
</dbReference>
<gene>
    <name evidence="4" type="ORF">GMB86_01240</name>
</gene>
<evidence type="ECO:0000256" key="2">
    <source>
        <dbReference type="ARBA" id="ARBA00022977"/>
    </source>
</evidence>
<comment type="caution">
    <text evidence="4">The sequence shown here is derived from an EMBL/GenBank/DDBJ whole genome shotgun (WGS) entry which is preliminary data.</text>
</comment>
<organism evidence="4 5">
    <name type="scientific">Terrilactibacillus tamarindi</name>
    <dbReference type="NCBI Taxonomy" id="2599694"/>
    <lineage>
        <taxon>Bacteria</taxon>
        <taxon>Bacillati</taxon>
        <taxon>Bacillota</taxon>
        <taxon>Bacilli</taxon>
        <taxon>Bacillales</taxon>
        <taxon>Bacillaceae</taxon>
        <taxon>Terrilactibacillus</taxon>
    </lineage>
</organism>
<sequence length="213" mass="23819">MKEGVYLELHVLTTGTQPLNHIIQHIRYLTPYFDYFHIREKHRPKEELSRWIETFLEAGVPANKIIMNNHIDLALAYHLGGVQLPESVPIPHTLKKEAPQLRVGCSVHSVKQAQVKMDQGADYLLYGHVFETSCKPDLPARGLSEFKKMTQFAQVPMIAIGGIKPSNISLISETGGSGVAVMSGIMAVPSPLDQCKIYYQTCKGELSRTNSKY</sequence>
<dbReference type="PANTHER" id="PTHR20857">
    <property type="entry name" value="THIAMINE-PHOSPHATE PYROPHOSPHORYLASE"/>
    <property type="match status" value="1"/>
</dbReference>
<dbReference type="GO" id="GO:0005737">
    <property type="term" value="C:cytoplasm"/>
    <property type="evidence" value="ECO:0007669"/>
    <property type="project" value="TreeGrafter"/>
</dbReference>
<proteinExistence type="predicted"/>
<reference evidence="4 5" key="1">
    <citation type="submission" date="2019-11" db="EMBL/GenBank/DDBJ databases">
        <title>Terrilactibacillus tamarindus sp. nov. BCM23-1 isolated from bark of Tamarindus indica.</title>
        <authorList>
            <person name="Kingkaew E."/>
            <person name="Tanasupawat S."/>
        </authorList>
    </citation>
    <scope>NUCLEOTIDE SEQUENCE [LARGE SCALE GENOMIC DNA]</scope>
    <source>
        <strain evidence="4 5">BCM23-1</strain>
    </source>
</reference>
<protein>
    <submittedName>
        <fullName evidence="4">Thiazole tautomerase TenI</fullName>
    </submittedName>
</protein>
<dbReference type="SUPFAM" id="SSF51391">
    <property type="entry name" value="Thiamin phosphate synthase"/>
    <property type="match status" value="1"/>
</dbReference>
<evidence type="ECO:0000259" key="3">
    <source>
        <dbReference type="Pfam" id="PF02581"/>
    </source>
</evidence>
<name>A0A6N8CN64_9BACI</name>
<dbReference type="InterPro" id="IPR022998">
    <property type="entry name" value="ThiamineP_synth_TenI"/>
</dbReference>
<evidence type="ECO:0000256" key="1">
    <source>
        <dbReference type="ARBA" id="ARBA00004948"/>
    </source>
</evidence>
<keyword evidence="2" id="KW-0784">Thiamine biosynthesis</keyword>
<accession>A0A6N8CN64</accession>
<dbReference type="AlphaFoldDB" id="A0A6N8CN64"/>
<dbReference type="InterPro" id="IPR036206">
    <property type="entry name" value="ThiamineP_synth_sf"/>
</dbReference>